<dbReference type="EMBL" id="JASCZI010091841">
    <property type="protein sequence ID" value="MED6151329.1"/>
    <property type="molecule type" value="Genomic_DNA"/>
</dbReference>
<name>A0ABU6TRA1_9FABA</name>
<reference evidence="1 2" key="1">
    <citation type="journal article" date="2023" name="Plants (Basel)">
        <title>Bridging the Gap: Combining Genomics and Transcriptomics Approaches to Understand Stylosanthes scabra, an Orphan Legume from the Brazilian Caatinga.</title>
        <authorList>
            <person name="Ferreira-Neto J.R.C."/>
            <person name="da Silva M.D."/>
            <person name="Binneck E."/>
            <person name="de Melo N.F."/>
            <person name="da Silva R.H."/>
            <person name="de Melo A.L.T.M."/>
            <person name="Pandolfi V."/>
            <person name="Bustamante F.O."/>
            <person name="Brasileiro-Vidal A.C."/>
            <person name="Benko-Iseppon A.M."/>
        </authorList>
    </citation>
    <scope>NUCLEOTIDE SEQUENCE [LARGE SCALE GENOMIC DNA]</scope>
    <source>
        <tissue evidence="1">Leaves</tissue>
    </source>
</reference>
<evidence type="ECO:0000313" key="2">
    <source>
        <dbReference type="Proteomes" id="UP001341840"/>
    </source>
</evidence>
<dbReference type="Proteomes" id="UP001341840">
    <property type="component" value="Unassembled WGS sequence"/>
</dbReference>
<protein>
    <submittedName>
        <fullName evidence="1">Uncharacterized protein</fullName>
    </submittedName>
</protein>
<sequence length="138" mass="15584">MRQTQFGAKCTTGEFFQGHIILQPKTKHPLSSLDLSLFHFFSCYRYSTIATPIFSQPFASHNISIPRENDPSLILGIPNRLRERPQDVRPLVGGITLISVGEVIKDSKGNGRTTILKDNHYSLHLNLLRSNLVILRKS</sequence>
<proteinExistence type="predicted"/>
<accession>A0ABU6TRA1</accession>
<organism evidence="1 2">
    <name type="scientific">Stylosanthes scabra</name>
    <dbReference type="NCBI Taxonomy" id="79078"/>
    <lineage>
        <taxon>Eukaryota</taxon>
        <taxon>Viridiplantae</taxon>
        <taxon>Streptophyta</taxon>
        <taxon>Embryophyta</taxon>
        <taxon>Tracheophyta</taxon>
        <taxon>Spermatophyta</taxon>
        <taxon>Magnoliopsida</taxon>
        <taxon>eudicotyledons</taxon>
        <taxon>Gunneridae</taxon>
        <taxon>Pentapetalae</taxon>
        <taxon>rosids</taxon>
        <taxon>fabids</taxon>
        <taxon>Fabales</taxon>
        <taxon>Fabaceae</taxon>
        <taxon>Papilionoideae</taxon>
        <taxon>50 kb inversion clade</taxon>
        <taxon>dalbergioids sensu lato</taxon>
        <taxon>Dalbergieae</taxon>
        <taxon>Pterocarpus clade</taxon>
        <taxon>Stylosanthes</taxon>
    </lineage>
</organism>
<keyword evidence="2" id="KW-1185">Reference proteome</keyword>
<comment type="caution">
    <text evidence="1">The sequence shown here is derived from an EMBL/GenBank/DDBJ whole genome shotgun (WGS) entry which is preliminary data.</text>
</comment>
<evidence type="ECO:0000313" key="1">
    <source>
        <dbReference type="EMBL" id="MED6151329.1"/>
    </source>
</evidence>
<gene>
    <name evidence="1" type="ORF">PIB30_081468</name>
</gene>